<evidence type="ECO:0000313" key="2">
    <source>
        <dbReference type="Proteomes" id="UP001175271"/>
    </source>
</evidence>
<sequence length="308" mass="36651">MNDLPAAFFDSTFNRLSYSELRRLQKSLNSPCLAYHIEKRVEFSFHLKHLRRNPSKPWQYAFKFSPLDGKRHSDLDNEIATLDQFDCRYMRFTSINFYNERQNEVDISSWLGPTTTDIILKSILPFVLSRLTTSFKTLQLKCREYIPFLEKLTLSGHVFEDIALVYCGPICLEFLRHSLAFHSIQRLSLDGNWPQCVIRDLEQYILSKRPQRLAIYIDEAEIRISMEFISKLLEKANIDEKFTLFMRFKYALEEGELTNHEKLHQTVRRRKDHQEWIVNNRRIVYLKEHGVDGEYYVLRICSTSTIFV</sequence>
<comment type="caution">
    <text evidence="1">The sequence shown here is derived from an EMBL/GenBank/DDBJ whole genome shotgun (WGS) entry which is preliminary data.</text>
</comment>
<dbReference type="EMBL" id="JAUCMV010000005">
    <property type="protein sequence ID" value="KAK0393517.1"/>
    <property type="molecule type" value="Genomic_DNA"/>
</dbReference>
<evidence type="ECO:0000313" key="1">
    <source>
        <dbReference type="EMBL" id="KAK0393517.1"/>
    </source>
</evidence>
<gene>
    <name evidence="1" type="ORF">QR680_000249</name>
</gene>
<dbReference type="AlphaFoldDB" id="A0AA39GU00"/>
<proteinExistence type="predicted"/>
<reference evidence="1" key="1">
    <citation type="submission" date="2023-06" db="EMBL/GenBank/DDBJ databases">
        <title>Genomic analysis of the entomopathogenic nematode Steinernema hermaphroditum.</title>
        <authorList>
            <person name="Schwarz E.M."/>
            <person name="Heppert J.K."/>
            <person name="Baniya A."/>
            <person name="Schwartz H.T."/>
            <person name="Tan C.-H."/>
            <person name="Antoshechkin I."/>
            <person name="Sternberg P.W."/>
            <person name="Goodrich-Blair H."/>
            <person name="Dillman A.R."/>
        </authorList>
    </citation>
    <scope>NUCLEOTIDE SEQUENCE</scope>
    <source>
        <strain evidence="1">PS9179</strain>
        <tissue evidence="1">Whole animal</tissue>
    </source>
</reference>
<protein>
    <recommendedName>
        <fullName evidence="3">F-box domain-containing protein</fullName>
    </recommendedName>
</protein>
<dbReference type="Proteomes" id="UP001175271">
    <property type="component" value="Unassembled WGS sequence"/>
</dbReference>
<keyword evidence="2" id="KW-1185">Reference proteome</keyword>
<evidence type="ECO:0008006" key="3">
    <source>
        <dbReference type="Google" id="ProtNLM"/>
    </source>
</evidence>
<accession>A0AA39GU00</accession>
<name>A0AA39GU00_9BILA</name>
<organism evidence="1 2">
    <name type="scientific">Steinernema hermaphroditum</name>
    <dbReference type="NCBI Taxonomy" id="289476"/>
    <lineage>
        <taxon>Eukaryota</taxon>
        <taxon>Metazoa</taxon>
        <taxon>Ecdysozoa</taxon>
        <taxon>Nematoda</taxon>
        <taxon>Chromadorea</taxon>
        <taxon>Rhabditida</taxon>
        <taxon>Tylenchina</taxon>
        <taxon>Panagrolaimomorpha</taxon>
        <taxon>Strongyloidoidea</taxon>
        <taxon>Steinernematidae</taxon>
        <taxon>Steinernema</taxon>
    </lineage>
</organism>